<dbReference type="EMBL" id="RXIC02000025">
    <property type="protein sequence ID" value="KAB1207371.1"/>
    <property type="molecule type" value="Genomic_DNA"/>
</dbReference>
<reference evidence="2" key="1">
    <citation type="submission" date="2018-07" db="EMBL/GenBank/DDBJ databases">
        <authorList>
            <person name="Gao Z.-S."/>
            <person name="Jia H.-M."/>
            <person name="Jia H.-J."/>
            <person name="Cai Q.-L."/>
            <person name="Wang Y."/>
            <person name="Zhao H.-B."/>
        </authorList>
    </citation>
    <scope>NUCLEOTIDE SEQUENCE</scope>
    <source>
        <tissue evidence="2">Leaves</tissue>
    </source>
</reference>
<protein>
    <submittedName>
        <fullName evidence="2">Uncharacterized protein</fullName>
    </submittedName>
</protein>
<evidence type="ECO:0000313" key="3">
    <source>
        <dbReference type="Proteomes" id="UP000516437"/>
    </source>
</evidence>
<reference evidence="2 3" key="2">
    <citation type="journal article" date="2019" name="Plant Biotechnol. J.">
        <title>The red bayberry genome and genetic basis of sex determination.</title>
        <authorList>
            <person name="Jia H.M."/>
            <person name="Jia H.J."/>
            <person name="Cai Q.L."/>
            <person name="Wang Y."/>
            <person name="Zhao H.B."/>
            <person name="Yang W.F."/>
            <person name="Wang G.Y."/>
            <person name="Li Y.H."/>
            <person name="Zhan D.L."/>
            <person name="Shen Y.T."/>
            <person name="Niu Q.F."/>
            <person name="Chang L."/>
            <person name="Qiu J."/>
            <person name="Zhao L."/>
            <person name="Xie H.B."/>
            <person name="Fu W.Y."/>
            <person name="Jin J."/>
            <person name="Li X.W."/>
            <person name="Jiao Y."/>
            <person name="Zhou C.C."/>
            <person name="Tu T."/>
            <person name="Chai C.Y."/>
            <person name="Gao J.L."/>
            <person name="Fan L.J."/>
            <person name="van de Weg E."/>
            <person name="Wang J.Y."/>
            <person name="Gao Z.S."/>
        </authorList>
    </citation>
    <scope>NUCLEOTIDE SEQUENCE [LARGE SCALE GENOMIC DNA]</scope>
    <source>
        <tissue evidence="2">Leaves</tissue>
    </source>
</reference>
<dbReference type="Proteomes" id="UP000516437">
    <property type="component" value="Chromosome 4"/>
</dbReference>
<reference evidence="2" key="3">
    <citation type="submission" date="2019-09" db="EMBL/GenBank/DDBJ databases">
        <authorList>
            <person name="Gao Z."/>
        </authorList>
    </citation>
    <scope>NUCLEOTIDE SEQUENCE</scope>
    <source>
        <tissue evidence="2">Leaves</tissue>
    </source>
</reference>
<organism evidence="2 3">
    <name type="scientific">Morella rubra</name>
    <name type="common">Chinese bayberry</name>
    <dbReference type="NCBI Taxonomy" id="262757"/>
    <lineage>
        <taxon>Eukaryota</taxon>
        <taxon>Viridiplantae</taxon>
        <taxon>Streptophyta</taxon>
        <taxon>Embryophyta</taxon>
        <taxon>Tracheophyta</taxon>
        <taxon>Spermatophyta</taxon>
        <taxon>Magnoliopsida</taxon>
        <taxon>eudicotyledons</taxon>
        <taxon>Gunneridae</taxon>
        <taxon>Pentapetalae</taxon>
        <taxon>rosids</taxon>
        <taxon>fabids</taxon>
        <taxon>Fagales</taxon>
        <taxon>Myricaceae</taxon>
        <taxon>Morella</taxon>
    </lineage>
</organism>
<gene>
    <name evidence="2" type="ORF">CJ030_MR4G023633</name>
    <name evidence="1" type="ORF">CJ030_MR7G017446</name>
</gene>
<proteinExistence type="predicted"/>
<sequence>MEVPAKAQTTGQPSLSATLGMRQTNPVDFPLLRGVSDAVISEAGSSVLFFSSPALKDLLGIGQAKKAVPARLVSRRSLKKSVLPKVSVSPSREVLRPTLGLFEKLDCAFHVDEAVCGPISSPFDDKGKKPMVDAGETYLNPLQGSFHRLVDGPLASAQPIPTLSLGFPVAPFSCPSK</sequence>
<accession>A0A6A1VVL9</accession>
<evidence type="ECO:0000313" key="1">
    <source>
        <dbReference type="EMBL" id="KAB1207371.1"/>
    </source>
</evidence>
<dbReference type="Proteomes" id="UP000516437">
    <property type="component" value="Chromosome 7"/>
</dbReference>
<evidence type="ECO:0000313" key="2">
    <source>
        <dbReference type="EMBL" id="KAB1215967.1"/>
    </source>
</evidence>
<keyword evidence="3" id="KW-1185">Reference proteome</keyword>
<comment type="caution">
    <text evidence="2">The sequence shown here is derived from an EMBL/GenBank/DDBJ whole genome shotgun (WGS) entry which is preliminary data.</text>
</comment>
<name>A0A6A1VVL9_9ROSI</name>
<dbReference type="EMBL" id="RXIC02000022">
    <property type="protein sequence ID" value="KAB1215967.1"/>
    <property type="molecule type" value="Genomic_DNA"/>
</dbReference>
<dbReference type="AlphaFoldDB" id="A0A6A1VVL9"/>